<name>A0A8J5GC60_ZINOF</name>
<reference evidence="1 2" key="1">
    <citation type="submission" date="2020-08" db="EMBL/GenBank/DDBJ databases">
        <title>Plant Genome Project.</title>
        <authorList>
            <person name="Zhang R.-G."/>
        </authorList>
    </citation>
    <scope>NUCLEOTIDE SEQUENCE [LARGE SCALE GENOMIC DNA]</scope>
    <source>
        <tissue evidence="1">Rhizome</tissue>
    </source>
</reference>
<comment type="caution">
    <text evidence="1">The sequence shown here is derived from an EMBL/GenBank/DDBJ whole genome shotgun (WGS) entry which is preliminary data.</text>
</comment>
<protein>
    <submittedName>
        <fullName evidence="1">Uncharacterized protein</fullName>
    </submittedName>
</protein>
<evidence type="ECO:0000313" key="2">
    <source>
        <dbReference type="Proteomes" id="UP000734854"/>
    </source>
</evidence>
<evidence type="ECO:0000313" key="1">
    <source>
        <dbReference type="EMBL" id="KAG6496757.1"/>
    </source>
</evidence>
<dbReference type="AlphaFoldDB" id="A0A8J5GC60"/>
<keyword evidence="2" id="KW-1185">Reference proteome</keyword>
<gene>
    <name evidence="1" type="ORF">ZIOFF_044629</name>
</gene>
<accession>A0A8J5GC60</accession>
<organism evidence="1 2">
    <name type="scientific">Zingiber officinale</name>
    <name type="common">Ginger</name>
    <name type="synonym">Amomum zingiber</name>
    <dbReference type="NCBI Taxonomy" id="94328"/>
    <lineage>
        <taxon>Eukaryota</taxon>
        <taxon>Viridiplantae</taxon>
        <taxon>Streptophyta</taxon>
        <taxon>Embryophyta</taxon>
        <taxon>Tracheophyta</taxon>
        <taxon>Spermatophyta</taxon>
        <taxon>Magnoliopsida</taxon>
        <taxon>Liliopsida</taxon>
        <taxon>Zingiberales</taxon>
        <taxon>Zingiberaceae</taxon>
        <taxon>Zingiber</taxon>
    </lineage>
</organism>
<sequence>MRVMECDDNTLNSGASCGWPATGRRCQRHCEAVMSHEEEDDEVCPGGQTRWYPLDAVLAVGEEERRGAVLSRQRKASTASDIGGSVRESEAAWAATASGLCEEGGGMREGESVVASTWRREEVAQRWSSPGAAVGLLLPSAAVAGCCQSRATVGSRYWILAAATDPGDRLLLSIGKEAWKATEAPET</sequence>
<proteinExistence type="predicted"/>
<dbReference type="Proteomes" id="UP000734854">
    <property type="component" value="Unassembled WGS sequence"/>
</dbReference>
<dbReference type="EMBL" id="JACMSC010000012">
    <property type="protein sequence ID" value="KAG6496757.1"/>
    <property type="molecule type" value="Genomic_DNA"/>
</dbReference>